<feature type="compositionally biased region" description="Low complexity" evidence="5">
    <location>
        <begin position="536"/>
        <end position="549"/>
    </location>
</feature>
<sequence length="684" mass="77972">MMDSSGLPEPSLPTSGLDDSTFKAMSQLHPELSHLDHDHLAFDPQPTKELANEPSDEQPATSPTPTDQDNKSQPTVIKFNSLQAHPTVIPSYAAWFDFKQIHDLELQAMPEFFTSKNKQKTPSMYKTYRDFMIHSYRMNPADYLTVTACRRNLMGDVCAIMRVHAFLEQWGLINYQVDATTMTKLTPHALETQQLDPFSVQQHLPSPPPSSSPLPAMEKQNVDSATIHTFSSSSTKPASPTTPEQDKPDAMEVDGDGERTCDTDATHQGHVWYTAAATTLCEECYVNCNYSFDLQPEQFTKHVTPLKDDPWMLPWTVEELELLNEAMAKFDGDWNKVSDHVQTRTRDQCVLQYLGLVPQEPSYDIPVADLGLLQYDRVAKHPSKHHPILSTVAFLASIVQPPVAAAPLFEERPTVAPPTNEHAAKEKEELERRNVLYQWIRARLEQAQAQTSHYADKESLLEEERQRLEKERYSLGREQTSLQDSLTSLRQAFLKKYGYATLQQQQMIQRQQQQQQLQQQQQHLLQQQQQQQHHQQEQQQQLQQQQQQQQHHHPQHQHHLQQKQTLGAMTPAQLQEQMAAAAAAAHHPPHHHLSHPSQSSPGMPSPNHPQPPGSLGFVPGNHPMASAAQSNMSPMYLQQQPHPQQTTPHAFIQQRLQQQQMQAQMQMQQSSQRDGHHPQNMMPF</sequence>
<dbReference type="SUPFAM" id="SSF46689">
    <property type="entry name" value="Homeodomain-like"/>
    <property type="match status" value="2"/>
</dbReference>
<dbReference type="EMBL" id="MCGT01000033">
    <property type="protein sequence ID" value="ORX47504.1"/>
    <property type="molecule type" value="Genomic_DNA"/>
</dbReference>
<dbReference type="Proteomes" id="UP000242146">
    <property type="component" value="Unassembled WGS sequence"/>
</dbReference>
<evidence type="ECO:0000259" key="6">
    <source>
        <dbReference type="PROSITE" id="PS50090"/>
    </source>
</evidence>
<dbReference type="STRING" id="101127.A0A1X2G882"/>
<dbReference type="PANTHER" id="PTHR15381">
    <property type="entry name" value="CHONDROITIN SULFATE PROTEOGLYCAN 5 -RELATED"/>
    <property type="match status" value="1"/>
</dbReference>
<dbReference type="PROSITE" id="PS50090">
    <property type="entry name" value="MYB_LIKE"/>
    <property type="match status" value="1"/>
</dbReference>
<dbReference type="InterPro" id="IPR007526">
    <property type="entry name" value="SWIRM"/>
</dbReference>
<dbReference type="CDD" id="cd00167">
    <property type="entry name" value="SANT"/>
    <property type="match status" value="1"/>
</dbReference>
<gene>
    <name evidence="9" type="ORF">DM01DRAFT_1385894</name>
</gene>
<dbReference type="PANTHER" id="PTHR15381:SF1">
    <property type="entry name" value="CHONDROITIN SULFATE PROTEOGLYCAN 5"/>
    <property type="match status" value="1"/>
</dbReference>
<comment type="similarity">
    <text evidence="4">Belongs to the SMARCC family.</text>
</comment>
<dbReference type="InterPro" id="IPR001005">
    <property type="entry name" value="SANT/Myb"/>
</dbReference>
<dbReference type="GO" id="GO:0048858">
    <property type="term" value="P:cell projection morphogenesis"/>
    <property type="evidence" value="ECO:0007669"/>
    <property type="project" value="TreeGrafter"/>
</dbReference>
<keyword evidence="3" id="KW-0539">Nucleus</keyword>
<keyword evidence="10" id="KW-1185">Reference proteome</keyword>
<dbReference type="PROSITE" id="PS51293">
    <property type="entry name" value="SANT"/>
    <property type="match status" value="1"/>
</dbReference>
<evidence type="ECO:0000256" key="2">
    <source>
        <dbReference type="ARBA" id="ARBA00023163"/>
    </source>
</evidence>
<comment type="caution">
    <text evidence="9">The sequence shown here is derived from an EMBL/GenBank/DDBJ whole genome shotgun (WGS) entry which is preliminary data.</text>
</comment>
<dbReference type="OrthoDB" id="118550at2759"/>
<feature type="compositionally biased region" description="Low complexity" evidence="5">
    <location>
        <begin position="654"/>
        <end position="672"/>
    </location>
</feature>
<evidence type="ECO:0000313" key="10">
    <source>
        <dbReference type="Proteomes" id="UP000242146"/>
    </source>
</evidence>
<dbReference type="Pfam" id="PF00249">
    <property type="entry name" value="Myb_DNA-binding"/>
    <property type="match status" value="1"/>
</dbReference>
<feature type="compositionally biased region" description="Polar residues" evidence="5">
    <location>
        <begin position="58"/>
        <end position="73"/>
    </location>
</feature>
<reference evidence="9 10" key="1">
    <citation type="submission" date="2016-07" db="EMBL/GenBank/DDBJ databases">
        <title>Pervasive Adenine N6-methylation of Active Genes in Fungi.</title>
        <authorList>
            <consortium name="DOE Joint Genome Institute"/>
            <person name="Mondo S.J."/>
            <person name="Dannebaum R.O."/>
            <person name="Kuo R.C."/>
            <person name="Labutti K."/>
            <person name="Haridas S."/>
            <person name="Kuo A."/>
            <person name="Salamov A."/>
            <person name="Ahrendt S.R."/>
            <person name="Lipzen A."/>
            <person name="Sullivan W."/>
            <person name="Andreopoulos W.B."/>
            <person name="Clum A."/>
            <person name="Lindquist E."/>
            <person name="Daum C."/>
            <person name="Ramamoorthy G.K."/>
            <person name="Gryganskyi A."/>
            <person name="Culley D."/>
            <person name="Magnuson J.K."/>
            <person name="James T.Y."/>
            <person name="O'Malley M.A."/>
            <person name="Stajich J.E."/>
            <person name="Spatafora J.W."/>
            <person name="Visel A."/>
            <person name="Grigoriev I.V."/>
        </authorList>
    </citation>
    <scope>NUCLEOTIDE SEQUENCE [LARGE SCALE GENOMIC DNA]</scope>
    <source>
        <strain evidence="9 10">NRRL 3301</strain>
    </source>
</reference>
<feature type="region of interest" description="Disordered" evidence="5">
    <location>
        <begin position="1"/>
        <end position="73"/>
    </location>
</feature>
<dbReference type="Pfam" id="PF04433">
    <property type="entry name" value="SWIRM"/>
    <property type="match status" value="1"/>
</dbReference>
<proteinExistence type="inferred from homology"/>
<protein>
    <submittedName>
        <fullName evidence="9">SWIRM-domain-containing protein</fullName>
    </submittedName>
</protein>
<feature type="region of interest" description="Disordered" evidence="5">
    <location>
        <begin position="576"/>
        <end position="628"/>
    </location>
</feature>
<feature type="compositionally biased region" description="Basic and acidic residues" evidence="5">
    <location>
        <begin position="31"/>
        <end position="41"/>
    </location>
</feature>
<accession>A0A1X2G882</accession>
<dbReference type="Gene3D" id="1.10.10.60">
    <property type="entry name" value="Homeodomain-like"/>
    <property type="match status" value="1"/>
</dbReference>
<evidence type="ECO:0000256" key="5">
    <source>
        <dbReference type="SAM" id="MobiDB-lite"/>
    </source>
</evidence>
<feature type="region of interest" description="Disordered" evidence="5">
    <location>
        <begin position="536"/>
        <end position="564"/>
    </location>
</feature>
<feature type="region of interest" description="Disordered" evidence="5">
    <location>
        <begin position="654"/>
        <end position="684"/>
    </location>
</feature>
<evidence type="ECO:0000256" key="4">
    <source>
        <dbReference type="ARBA" id="ARBA00049655"/>
    </source>
</evidence>
<dbReference type="GO" id="GO:0016514">
    <property type="term" value="C:SWI/SNF complex"/>
    <property type="evidence" value="ECO:0007669"/>
    <property type="project" value="UniProtKB-ARBA"/>
</dbReference>
<feature type="compositionally biased region" description="Basic and acidic residues" evidence="5">
    <location>
        <begin position="244"/>
        <end position="264"/>
    </location>
</feature>
<evidence type="ECO:0000256" key="3">
    <source>
        <dbReference type="ARBA" id="ARBA00023242"/>
    </source>
</evidence>
<evidence type="ECO:0000256" key="1">
    <source>
        <dbReference type="ARBA" id="ARBA00023015"/>
    </source>
</evidence>
<dbReference type="FunFam" id="1.10.10.10:FF:000020">
    <property type="entry name" value="SWI/SNF complex subunit SMARCC2 isoform c"/>
    <property type="match status" value="1"/>
</dbReference>
<feature type="compositionally biased region" description="Pro residues" evidence="5">
    <location>
        <begin position="603"/>
        <end position="612"/>
    </location>
</feature>
<dbReference type="GO" id="GO:0010468">
    <property type="term" value="P:regulation of gene expression"/>
    <property type="evidence" value="ECO:0007669"/>
    <property type="project" value="UniProtKB-ARBA"/>
</dbReference>
<feature type="region of interest" description="Disordered" evidence="5">
    <location>
        <begin position="227"/>
        <end position="264"/>
    </location>
</feature>
<feature type="domain" description="Myb-like" evidence="6">
    <location>
        <begin position="314"/>
        <end position="357"/>
    </location>
</feature>
<dbReference type="PROSITE" id="PS50934">
    <property type="entry name" value="SWIRM"/>
    <property type="match status" value="1"/>
</dbReference>
<evidence type="ECO:0000259" key="8">
    <source>
        <dbReference type="PROSITE" id="PS51293"/>
    </source>
</evidence>
<dbReference type="SMART" id="SM00717">
    <property type="entry name" value="SANT"/>
    <property type="match status" value="1"/>
</dbReference>
<evidence type="ECO:0000313" key="9">
    <source>
        <dbReference type="EMBL" id="ORX47504.1"/>
    </source>
</evidence>
<feature type="compositionally biased region" description="Basic residues" evidence="5">
    <location>
        <begin position="550"/>
        <end position="561"/>
    </location>
</feature>
<dbReference type="InterPro" id="IPR017884">
    <property type="entry name" value="SANT_dom"/>
</dbReference>
<keyword evidence="2" id="KW-0804">Transcription</keyword>
<dbReference type="Gene3D" id="1.10.10.10">
    <property type="entry name" value="Winged helix-like DNA-binding domain superfamily/Winged helix DNA-binding domain"/>
    <property type="match status" value="1"/>
</dbReference>
<feature type="domain" description="SWIRM" evidence="7">
    <location>
        <begin position="87"/>
        <end position="184"/>
    </location>
</feature>
<dbReference type="InterPro" id="IPR036388">
    <property type="entry name" value="WH-like_DNA-bd_sf"/>
</dbReference>
<organism evidence="9 10">
    <name type="scientific">Hesseltinella vesiculosa</name>
    <dbReference type="NCBI Taxonomy" id="101127"/>
    <lineage>
        <taxon>Eukaryota</taxon>
        <taxon>Fungi</taxon>
        <taxon>Fungi incertae sedis</taxon>
        <taxon>Mucoromycota</taxon>
        <taxon>Mucoromycotina</taxon>
        <taxon>Mucoromycetes</taxon>
        <taxon>Mucorales</taxon>
        <taxon>Cunninghamellaceae</taxon>
        <taxon>Hesseltinella</taxon>
    </lineage>
</organism>
<dbReference type="AlphaFoldDB" id="A0A1X2G882"/>
<feature type="compositionally biased region" description="Low complexity" evidence="5">
    <location>
        <begin position="231"/>
        <end position="243"/>
    </location>
</feature>
<name>A0A1X2G882_9FUNG</name>
<evidence type="ECO:0000259" key="7">
    <source>
        <dbReference type="PROSITE" id="PS50934"/>
    </source>
</evidence>
<keyword evidence="1" id="KW-0805">Transcription regulation</keyword>
<feature type="domain" description="SANT" evidence="8">
    <location>
        <begin position="315"/>
        <end position="361"/>
    </location>
</feature>
<dbReference type="InterPro" id="IPR009057">
    <property type="entry name" value="Homeodomain-like_sf"/>
</dbReference>